<reference evidence="2 3" key="1">
    <citation type="journal article" date="2015" name="Genome Biol. Evol.">
        <title>Phylogenomic analyses indicate that early fungi evolved digesting cell walls of algal ancestors of land plants.</title>
        <authorList>
            <person name="Chang Y."/>
            <person name="Wang S."/>
            <person name="Sekimoto S."/>
            <person name="Aerts A.L."/>
            <person name="Choi C."/>
            <person name="Clum A."/>
            <person name="LaButti K.M."/>
            <person name="Lindquist E.A."/>
            <person name="Yee Ngan C."/>
            <person name="Ohm R.A."/>
            <person name="Salamov A.A."/>
            <person name="Grigoriev I.V."/>
            <person name="Spatafora J.W."/>
            <person name="Berbee M.L."/>
        </authorList>
    </citation>
    <scope>NUCLEOTIDE SEQUENCE [LARGE SCALE GENOMIC DNA]</scope>
    <source>
        <strain evidence="2 3">JEL478</strain>
    </source>
</reference>
<organism evidence="2 3">
    <name type="scientific">Gonapodya prolifera (strain JEL478)</name>
    <name type="common">Monoblepharis prolifera</name>
    <dbReference type="NCBI Taxonomy" id="1344416"/>
    <lineage>
        <taxon>Eukaryota</taxon>
        <taxon>Fungi</taxon>
        <taxon>Fungi incertae sedis</taxon>
        <taxon>Chytridiomycota</taxon>
        <taxon>Chytridiomycota incertae sedis</taxon>
        <taxon>Monoblepharidomycetes</taxon>
        <taxon>Monoblepharidales</taxon>
        <taxon>Gonapodyaceae</taxon>
        <taxon>Gonapodya</taxon>
    </lineage>
</organism>
<feature type="region of interest" description="Disordered" evidence="1">
    <location>
        <begin position="167"/>
        <end position="186"/>
    </location>
</feature>
<feature type="compositionally biased region" description="Polar residues" evidence="1">
    <location>
        <begin position="100"/>
        <end position="111"/>
    </location>
</feature>
<accession>A0A139AIN6</accession>
<dbReference type="EMBL" id="KQ965751">
    <property type="protein sequence ID" value="KXS16657.1"/>
    <property type="molecule type" value="Genomic_DNA"/>
</dbReference>
<sequence length="230" mass="24833">MQEDQTTAFFIMLAVFRDPASPVLLELLPWRAPPGHATSGLRNLADANRRDDDESTLTTAEVLLCLAAARAGPADERVSDVPVTQGSASTPSQPLEAATPTISTKHTSPTRRCSPMSIASLVDERVEDPVVPKADFPTGGRAPHQRRDKNLFALAEISTMILTSRKPSIDSLSPTPSDASSQCQAVPDMDFVEEGYAGRRRSNSPNSNIFVAARPKSDFRSHPYTRCASS</sequence>
<evidence type="ECO:0000313" key="2">
    <source>
        <dbReference type="EMBL" id="KXS16657.1"/>
    </source>
</evidence>
<proteinExistence type="predicted"/>
<keyword evidence="3" id="KW-1185">Reference proteome</keyword>
<feature type="compositionally biased region" description="Polar residues" evidence="1">
    <location>
        <begin position="167"/>
        <end position="184"/>
    </location>
</feature>
<feature type="region of interest" description="Disordered" evidence="1">
    <location>
        <begin position="75"/>
        <end position="113"/>
    </location>
</feature>
<dbReference type="Proteomes" id="UP000070544">
    <property type="component" value="Unassembled WGS sequence"/>
</dbReference>
<protein>
    <submittedName>
        <fullName evidence="2">Uncharacterized protein</fullName>
    </submittedName>
</protein>
<evidence type="ECO:0000313" key="3">
    <source>
        <dbReference type="Proteomes" id="UP000070544"/>
    </source>
</evidence>
<feature type="region of interest" description="Disordered" evidence="1">
    <location>
        <begin position="193"/>
        <end position="230"/>
    </location>
</feature>
<gene>
    <name evidence="2" type="ORF">M427DRAFT_154323</name>
</gene>
<evidence type="ECO:0000256" key="1">
    <source>
        <dbReference type="SAM" id="MobiDB-lite"/>
    </source>
</evidence>
<dbReference type="AlphaFoldDB" id="A0A139AIN6"/>
<name>A0A139AIN6_GONPJ</name>
<feature type="compositionally biased region" description="Polar residues" evidence="1">
    <location>
        <begin position="82"/>
        <end position="93"/>
    </location>
</feature>